<evidence type="ECO:0000256" key="1">
    <source>
        <dbReference type="SAM" id="MobiDB-lite"/>
    </source>
</evidence>
<evidence type="ECO:0000313" key="3">
    <source>
        <dbReference type="EMBL" id="SMN21608.1"/>
    </source>
</evidence>
<feature type="domain" description="Mso1 N-terminal" evidence="2">
    <location>
        <begin position="26"/>
        <end position="67"/>
    </location>
</feature>
<protein>
    <submittedName>
        <fullName evidence="3">Similar to Saccharomyces cerevisiae YNR049C MSO1 Probable component of the secretory vesicle docking complex, acts at a late step in secretion</fullName>
    </submittedName>
</protein>
<dbReference type="AlphaFoldDB" id="A0A1X7R7E8"/>
<organism evidence="3 4">
    <name type="scientific">Maudiozyma saulgeensis</name>
    <dbReference type="NCBI Taxonomy" id="1789683"/>
    <lineage>
        <taxon>Eukaryota</taxon>
        <taxon>Fungi</taxon>
        <taxon>Dikarya</taxon>
        <taxon>Ascomycota</taxon>
        <taxon>Saccharomycotina</taxon>
        <taxon>Saccharomycetes</taxon>
        <taxon>Saccharomycetales</taxon>
        <taxon>Saccharomycetaceae</taxon>
        <taxon>Maudiozyma</taxon>
    </lineage>
</organism>
<accession>A0A1X7R7E8</accession>
<feature type="compositionally biased region" description="Polar residues" evidence="1">
    <location>
        <begin position="188"/>
        <end position="213"/>
    </location>
</feature>
<evidence type="ECO:0000313" key="4">
    <source>
        <dbReference type="Proteomes" id="UP000196158"/>
    </source>
</evidence>
<dbReference type="InterPro" id="IPR028095">
    <property type="entry name" value="Mso1_N_dom"/>
</dbReference>
<evidence type="ECO:0000259" key="2">
    <source>
        <dbReference type="Pfam" id="PF14475"/>
    </source>
</evidence>
<dbReference type="Pfam" id="PF14475">
    <property type="entry name" value="Mso1_Sec1_bdg"/>
    <property type="match status" value="1"/>
</dbReference>
<feature type="compositionally biased region" description="Basic and acidic residues" evidence="1">
    <location>
        <begin position="122"/>
        <end position="140"/>
    </location>
</feature>
<proteinExistence type="predicted"/>
<gene>
    <name evidence="3" type="ORF">KASA_0K02849G</name>
</gene>
<dbReference type="Proteomes" id="UP000196158">
    <property type="component" value="Unassembled WGS sequence"/>
</dbReference>
<keyword evidence="4" id="KW-1185">Reference proteome</keyword>
<dbReference type="EMBL" id="FXLY01000008">
    <property type="protein sequence ID" value="SMN21608.1"/>
    <property type="molecule type" value="Genomic_DNA"/>
</dbReference>
<feature type="region of interest" description="Disordered" evidence="1">
    <location>
        <begin position="74"/>
        <end position="224"/>
    </location>
</feature>
<sequence>MSSAVQGESGNFWNKFKTSTKSISSSFSQLSVKSEVDGDSPTSTIVHKALVKYYKHQEPFTGFPSWLGHKEDLPNEQHILKKQNEHLEKKQREQEKQMKKEQQPSGFTSLRRAASSATESVSHPHDTQRKSVGYERRARPSDAFQGIYNSESPEDYAKSSSTTSVSSSDGHIPSRSSSGRVNRLGRPSWSQNPGATGNQENTRPELTSQSSLLMTERLRRKTRS</sequence>
<dbReference type="OrthoDB" id="4094515at2759"/>
<feature type="compositionally biased region" description="Basic and acidic residues" evidence="1">
    <location>
        <begin position="74"/>
        <end position="102"/>
    </location>
</feature>
<name>A0A1X7R7E8_9SACH</name>
<reference evidence="3 4" key="1">
    <citation type="submission" date="2017-04" db="EMBL/GenBank/DDBJ databases">
        <authorList>
            <person name="Afonso C.L."/>
            <person name="Miller P.J."/>
            <person name="Scott M.A."/>
            <person name="Spackman E."/>
            <person name="Goraichik I."/>
            <person name="Dimitrov K.M."/>
            <person name="Suarez D.L."/>
            <person name="Swayne D.E."/>
        </authorList>
    </citation>
    <scope>NUCLEOTIDE SEQUENCE [LARGE SCALE GENOMIC DNA]</scope>
</reference>
<feature type="compositionally biased region" description="Low complexity" evidence="1">
    <location>
        <begin position="159"/>
        <end position="168"/>
    </location>
</feature>
<dbReference type="STRING" id="1789683.A0A1X7R7E8"/>